<dbReference type="PANTHER" id="PTHR10204">
    <property type="entry name" value="NAD P H OXIDOREDUCTASE-RELATED"/>
    <property type="match status" value="1"/>
</dbReference>
<evidence type="ECO:0000313" key="4">
    <source>
        <dbReference type="EMBL" id="AFM11669.1"/>
    </source>
</evidence>
<feature type="domain" description="Flavodoxin-like fold" evidence="3">
    <location>
        <begin position="2"/>
        <end position="185"/>
    </location>
</feature>
<comment type="similarity">
    <text evidence="1">Belongs to the NAD(P)H dehydrogenase (quinone) family.</text>
</comment>
<dbReference type="GO" id="GO:0003955">
    <property type="term" value="F:NAD(P)H dehydrogenase (quinone) activity"/>
    <property type="evidence" value="ECO:0007669"/>
    <property type="project" value="TreeGrafter"/>
</dbReference>
<dbReference type="STRING" id="869212.Turpa_1020"/>
<protein>
    <submittedName>
        <fullName evidence="4">NAD(P)H dehydrogenase (Quinone)</fullName>
    </submittedName>
</protein>
<dbReference type="EMBL" id="CP002959">
    <property type="protein sequence ID" value="AFM11669.1"/>
    <property type="molecule type" value="Genomic_DNA"/>
</dbReference>
<dbReference type="PANTHER" id="PTHR10204:SF34">
    <property type="entry name" value="NAD(P)H DEHYDROGENASE [QUINONE] 1 ISOFORM 1"/>
    <property type="match status" value="1"/>
</dbReference>
<organism evidence="4 5">
    <name type="scientific">Turneriella parva (strain ATCC BAA-1111 / DSM 21527 / NCTC 11395 / H)</name>
    <name type="common">Leptospira parva</name>
    <dbReference type="NCBI Taxonomy" id="869212"/>
    <lineage>
        <taxon>Bacteria</taxon>
        <taxon>Pseudomonadati</taxon>
        <taxon>Spirochaetota</taxon>
        <taxon>Spirochaetia</taxon>
        <taxon>Leptospirales</taxon>
        <taxon>Leptospiraceae</taxon>
        <taxon>Turneriella</taxon>
    </lineage>
</organism>
<evidence type="ECO:0000256" key="2">
    <source>
        <dbReference type="ARBA" id="ARBA00023002"/>
    </source>
</evidence>
<dbReference type="InterPro" id="IPR029039">
    <property type="entry name" value="Flavoprotein-like_sf"/>
</dbReference>
<dbReference type="PATRIC" id="fig|869212.3.peg.998"/>
<dbReference type="GO" id="GO:0005829">
    <property type="term" value="C:cytosol"/>
    <property type="evidence" value="ECO:0007669"/>
    <property type="project" value="TreeGrafter"/>
</dbReference>
<dbReference type="InterPro" id="IPR051545">
    <property type="entry name" value="NAD(P)H_dehydrogenase_qn"/>
</dbReference>
<evidence type="ECO:0000259" key="3">
    <source>
        <dbReference type="Pfam" id="PF02525"/>
    </source>
</evidence>
<dbReference type="Pfam" id="PF02525">
    <property type="entry name" value="Flavodoxin_2"/>
    <property type="match status" value="1"/>
</dbReference>
<dbReference type="HOGENOM" id="CLU_058643_1_0_12"/>
<gene>
    <name evidence="4" type="ordered locus">Turpa_1020</name>
</gene>
<evidence type="ECO:0000313" key="5">
    <source>
        <dbReference type="Proteomes" id="UP000006048"/>
    </source>
</evidence>
<name>I4B312_TURPD</name>
<dbReference type="Gene3D" id="3.40.50.360">
    <property type="match status" value="1"/>
</dbReference>
<dbReference type="RefSeq" id="WP_014802187.1">
    <property type="nucleotide sequence ID" value="NC_018020.1"/>
</dbReference>
<keyword evidence="5" id="KW-1185">Reference proteome</keyword>
<evidence type="ECO:0000256" key="1">
    <source>
        <dbReference type="ARBA" id="ARBA00006252"/>
    </source>
</evidence>
<dbReference type="Proteomes" id="UP000006048">
    <property type="component" value="Chromosome"/>
</dbReference>
<accession>I4B312</accession>
<proteinExistence type="inferred from homology"/>
<reference evidence="4 5" key="1">
    <citation type="submission" date="2012-06" db="EMBL/GenBank/DDBJ databases">
        <title>The complete chromosome of genome of Turneriella parva DSM 21527.</title>
        <authorList>
            <consortium name="US DOE Joint Genome Institute (JGI-PGF)"/>
            <person name="Lucas S."/>
            <person name="Han J."/>
            <person name="Lapidus A."/>
            <person name="Bruce D."/>
            <person name="Goodwin L."/>
            <person name="Pitluck S."/>
            <person name="Peters L."/>
            <person name="Kyrpides N."/>
            <person name="Mavromatis K."/>
            <person name="Ivanova N."/>
            <person name="Mikhailova N."/>
            <person name="Chertkov O."/>
            <person name="Detter J.C."/>
            <person name="Tapia R."/>
            <person name="Han C."/>
            <person name="Land M."/>
            <person name="Hauser L."/>
            <person name="Markowitz V."/>
            <person name="Cheng J.-F."/>
            <person name="Hugenholtz P."/>
            <person name="Woyke T."/>
            <person name="Wu D."/>
            <person name="Gronow S."/>
            <person name="Wellnitz S."/>
            <person name="Brambilla E."/>
            <person name="Klenk H.-P."/>
            <person name="Eisen J.A."/>
        </authorList>
    </citation>
    <scope>NUCLEOTIDE SEQUENCE [LARGE SCALE GENOMIC DNA]</scope>
    <source>
        <strain evidence="5">ATCC BAA-1111 / DSM 21527 / NCTC 11395 / H</strain>
    </source>
</reference>
<dbReference type="KEGG" id="tpx:Turpa_1020"/>
<dbReference type="InterPro" id="IPR003680">
    <property type="entry name" value="Flavodoxin_fold"/>
</dbReference>
<keyword evidence="2" id="KW-0560">Oxidoreductase</keyword>
<dbReference type="SUPFAM" id="SSF52218">
    <property type="entry name" value="Flavoproteins"/>
    <property type="match status" value="1"/>
</dbReference>
<dbReference type="AlphaFoldDB" id="I4B312"/>
<dbReference type="OrthoDB" id="9798454at2"/>
<sequence length="193" mass="21959">MKKILVIQGHPRSESLCGSIAREYATAAQQGGAQVDLLDLPRLQFDPILREGYKAEQALEPDLAKAQQLIRAADHLVFVFPSWWASMPALLKGFLDRVFLPGFAFKYRKNSPLPEKLLKGKTARIFITMDAPAWYYRWFNRAPGLRLLKFATLEFCGVKPVKYHIFGPVRGAPEKRLQKFLNEARRTGAQEAK</sequence>